<dbReference type="InterPro" id="IPR046167">
    <property type="entry name" value="DUF6169"/>
</dbReference>
<sequence>MQSHYNYVFDGITSTYNFVTKNSILYRVAFIVDETFSTLSGEEIPNVYQLIVEKANDELESYDAKVSKTIEDIIEKFFAHIENSLIYICSDDNQKSKQRHDVFDRWYSKSVYKENILKFDNIIRFDIGMPHPQILYTSMMFHRDNINSKKLIAIYQQIEKALTEDK</sequence>
<name>A0A1T5EF47_9SPHI</name>
<proteinExistence type="predicted"/>
<dbReference type="OrthoDB" id="955741at2"/>
<accession>A0A1T5EF47</accession>
<evidence type="ECO:0000313" key="1">
    <source>
        <dbReference type="EMBL" id="SKB82561.1"/>
    </source>
</evidence>
<dbReference type="AlphaFoldDB" id="A0A1T5EF47"/>
<protein>
    <submittedName>
        <fullName evidence="1">Uncharacterized protein</fullName>
    </submittedName>
</protein>
<gene>
    <name evidence="1" type="ORF">SAMN05660841_02530</name>
</gene>
<keyword evidence="2" id="KW-1185">Reference proteome</keyword>
<reference evidence="2" key="1">
    <citation type="submission" date="2017-02" db="EMBL/GenBank/DDBJ databases">
        <authorList>
            <person name="Varghese N."/>
            <person name="Submissions S."/>
        </authorList>
    </citation>
    <scope>NUCLEOTIDE SEQUENCE [LARGE SCALE GENOMIC DNA]</scope>
    <source>
        <strain evidence="2">DSM 24091</strain>
    </source>
</reference>
<dbReference type="Pfam" id="PF19666">
    <property type="entry name" value="DUF6169"/>
    <property type="match status" value="1"/>
</dbReference>
<dbReference type="EMBL" id="FUZF01000011">
    <property type="protein sequence ID" value="SKB82561.1"/>
    <property type="molecule type" value="Genomic_DNA"/>
</dbReference>
<evidence type="ECO:0000313" key="2">
    <source>
        <dbReference type="Proteomes" id="UP000190150"/>
    </source>
</evidence>
<dbReference type="Proteomes" id="UP000190150">
    <property type="component" value="Unassembled WGS sequence"/>
</dbReference>
<organism evidence="1 2">
    <name type="scientific">Sphingobacterium nematocida</name>
    <dbReference type="NCBI Taxonomy" id="1513896"/>
    <lineage>
        <taxon>Bacteria</taxon>
        <taxon>Pseudomonadati</taxon>
        <taxon>Bacteroidota</taxon>
        <taxon>Sphingobacteriia</taxon>
        <taxon>Sphingobacteriales</taxon>
        <taxon>Sphingobacteriaceae</taxon>
        <taxon>Sphingobacterium</taxon>
    </lineage>
</organism>
<dbReference type="RefSeq" id="WP_139375296.1">
    <property type="nucleotide sequence ID" value="NZ_FUZF01000011.1"/>
</dbReference>